<keyword evidence="10" id="KW-0496">Mitochondrion</keyword>
<evidence type="ECO:0000259" key="18">
    <source>
        <dbReference type="Pfam" id="PF02803"/>
    </source>
</evidence>
<evidence type="ECO:0000256" key="14">
    <source>
        <dbReference type="PIRSR" id="PIRSR000429-1"/>
    </source>
</evidence>
<comment type="similarity">
    <text evidence="3 16">Belongs to the thiolase-like superfamily. Thiolase family.</text>
</comment>
<feature type="binding site" evidence="15">
    <location>
        <position position="288"/>
    </location>
    <ligand>
        <name>CoA</name>
        <dbReference type="ChEBI" id="CHEBI:57287"/>
    </ligand>
</feature>
<evidence type="ECO:0000256" key="2">
    <source>
        <dbReference type="ARBA" id="ARBA00005005"/>
    </source>
</evidence>
<keyword evidence="9" id="KW-0630">Potassium</keyword>
<dbReference type="InterPro" id="IPR020617">
    <property type="entry name" value="Thiolase_C"/>
</dbReference>
<evidence type="ECO:0000256" key="5">
    <source>
        <dbReference type="ARBA" id="ARBA00012705"/>
    </source>
</evidence>
<proteinExistence type="inferred from homology"/>
<comment type="subunit">
    <text evidence="4">Homotetramer.</text>
</comment>
<dbReference type="GO" id="GO:0006635">
    <property type="term" value="P:fatty acid beta-oxidation"/>
    <property type="evidence" value="ECO:0007669"/>
    <property type="project" value="TreeGrafter"/>
</dbReference>
<evidence type="ECO:0000256" key="8">
    <source>
        <dbReference type="ARBA" id="ARBA00022946"/>
    </source>
</evidence>
<dbReference type="PANTHER" id="PTHR18919:SF156">
    <property type="entry name" value="ACETYL-COA ACETYLTRANSFERASE, MITOCHONDRIAL"/>
    <property type="match status" value="1"/>
</dbReference>
<evidence type="ECO:0000313" key="19">
    <source>
        <dbReference type="EMBL" id="TWW74038.1"/>
    </source>
</evidence>
<dbReference type="Proteomes" id="UP000324091">
    <property type="component" value="Chromosome 14"/>
</dbReference>
<feature type="active site" description="Proton acceptor" evidence="14">
    <location>
        <position position="410"/>
    </location>
</feature>
<dbReference type="PIRSF" id="PIRSF000429">
    <property type="entry name" value="Ac-CoA_Ac_transf"/>
    <property type="match status" value="1"/>
</dbReference>
<comment type="subcellular location">
    <subcellularLocation>
        <location evidence="1">Mitochondrion</location>
    </subcellularLocation>
</comment>
<comment type="catalytic activity">
    <reaction evidence="13">
        <text>propanoyl-CoA + acetyl-CoA = 2-methyl-3-oxobutanoyl-CoA + CoA</text>
        <dbReference type="Rhea" id="RHEA:30719"/>
        <dbReference type="ChEBI" id="CHEBI:57287"/>
        <dbReference type="ChEBI" id="CHEBI:57288"/>
        <dbReference type="ChEBI" id="CHEBI:57335"/>
        <dbReference type="ChEBI" id="CHEBI:57392"/>
    </reaction>
    <physiologicalReaction direction="left-to-right" evidence="13">
        <dbReference type="Rhea" id="RHEA:30720"/>
    </physiologicalReaction>
    <physiologicalReaction direction="right-to-left" evidence="13">
        <dbReference type="Rhea" id="RHEA:30721"/>
    </physiologicalReaction>
</comment>
<evidence type="ECO:0000256" key="12">
    <source>
        <dbReference type="ARBA" id="ARBA00045244"/>
    </source>
</evidence>
<reference evidence="19 20" key="1">
    <citation type="submission" date="2019-04" db="EMBL/GenBank/DDBJ databases">
        <title>Chromosome genome assembly for Takifugu flavidus.</title>
        <authorList>
            <person name="Xiao S."/>
        </authorList>
    </citation>
    <scope>NUCLEOTIDE SEQUENCE [LARGE SCALE GENOMIC DNA]</scope>
    <source>
        <strain evidence="19">HTHZ2018</strain>
        <tissue evidence="19">Muscle</tissue>
    </source>
</reference>
<evidence type="ECO:0000256" key="16">
    <source>
        <dbReference type="RuleBase" id="RU003557"/>
    </source>
</evidence>
<dbReference type="Pfam" id="PF00108">
    <property type="entry name" value="Thiolase_N"/>
    <property type="match status" value="1"/>
</dbReference>
<keyword evidence="7" id="KW-0479">Metal-binding</keyword>
<evidence type="ECO:0000256" key="7">
    <source>
        <dbReference type="ARBA" id="ARBA00022723"/>
    </source>
</evidence>
<evidence type="ECO:0000256" key="11">
    <source>
        <dbReference type="ARBA" id="ARBA00023315"/>
    </source>
</evidence>
<dbReference type="InterPro" id="IPR020613">
    <property type="entry name" value="Thiolase_CS"/>
</dbReference>
<dbReference type="GO" id="GO:0003985">
    <property type="term" value="F:acetyl-CoA C-acetyltransferase activity"/>
    <property type="evidence" value="ECO:0007669"/>
    <property type="project" value="UniProtKB-EC"/>
</dbReference>
<keyword evidence="20" id="KW-1185">Reference proteome</keyword>
<dbReference type="PROSITE" id="PS00099">
    <property type="entry name" value="THIOLASE_3"/>
    <property type="match status" value="1"/>
</dbReference>
<dbReference type="GO" id="GO:0005739">
    <property type="term" value="C:mitochondrion"/>
    <property type="evidence" value="ECO:0007669"/>
    <property type="project" value="UniProtKB-SubCell"/>
</dbReference>
<feature type="active site" description="Acyl-thioester intermediate" evidence="14">
    <location>
        <position position="151"/>
    </location>
</feature>
<evidence type="ECO:0000256" key="3">
    <source>
        <dbReference type="ARBA" id="ARBA00010982"/>
    </source>
</evidence>
<dbReference type="InterPro" id="IPR016039">
    <property type="entry name" value="Thiolase-like"/>
</dbReference>
<dbReference type="AlphaFoldDB" id="A0A5C6P5D1"/>
<keyword evidence="11 16" id="KW-0012">Acyltransferase</keyword>
<sequence length="452" mass="47302">MSSSSALVTMHVRKCKGLVSSSGPCSASTGCVWGPQNEGSSSLSLLPLQVYRYLAKSYSTRTSLNEVFIVSAARTPMGSFRGSLAAVPAPRLGSVAIKGAVDRAGIAPEEVKEVYMGNVLQAGEGQAPTRQALLGAGLTLATPATTINKVCASGMKAIMMAAQSLMCGHQDVMVAGGMESMSNVPYVMSRESPAYGGVKMEDLIVKDGLTDVYNKFHMGNCAENTAKKNQISREEQDDFAISSYSRSKAAHQAGVLAKEIVAVSIPQRGKADVLVSEDEEWRRVDFSKVPKLKPVFQKEDGTVTAANASTLNDGAAALVLMTGDALKRLGVCPLARIVSFADAAVAPVDFPIAPAYAVPKVLDSAGLRKEDIAMWEINEAFSVVVLANVKMLDLDPAKVNINGGAVSLGHPIGMSGTRIVGHMVHNLEAGQYGLAAICNGGGGASAVLIQRL</sequence>
<protein>
    <recommendedName>
        <fullName evidence="5">acetyl-CoA C-acetyltransferase</fullName>
        <ecNumber evidence="5">2.3.1.9</ecNumber>
    </recommendedName>
</protein>
<evidence type="ECO:0000256" key="13">
    <source>
        <dbReference type="ARBA" id="ARBA00048502"/>
    </source>
</evidence>
<dbReference type="Pfam" id="PF02803">
    <property type="entry name" value="Thiolase_C"/>
    <property type="match status" value="1"/>
</dbReference>
<evidence type="ECO:0000313" key="20">
    <source>
        <dbReference type="Proteomes" id="UP000324091"/>
    </source>
</evidence>
<feature type="binding site" evidence="15">
    <location>
        <position position="244"/>
    </location>
    <ligand>
        <name>CoA</name>
        <dbReference type="ChEBI" id="CHEBI:57287"/>
    </ligand>
</feature>
<evidence type="ECO:0000256" key="6">
    <source>
        <dbReference type="ARBA" id="ARBA00022679"/>
    </source>
</evidence>
<dbReference type="InterPro" id="IPR020616">
    <property type="entry name" value="Thiolase_N"/>
</dbReference>
<organism evidence="19 20">
    <name type="scientific">Takifugu flavidus</name>
    <name type="common">sansaifugu</name>
    <dbReference type="NCBI Taxonomy" id="433684"/>
    <lineage>
        <taxon>Eukaryota</taxon>
        <taxon>Metazoa</taxon>
        <taxon>Chordata</taxon>
        <taxon>Craniata</taxon>
        <taxon>Vertebrata</taxon>
        <taxon>Euteleostomi</taxon>
        <taxon>Actinopterygii</taxon>
        <taxon>Neopterygii</taxon>
        <taxon>Teleostei</taxon>
        <taxon>Neoteleostei</taxon>
        <taxon>Acanthomorphata</taxon>
        <taxon>Eupercaria</taxon>
        <taxon>Tetraodontiformes</taxon>
        <taxon>Tetradontoidea</taxon>
        <taxon>Tetraodontidae</taxon>
        <taxon>Takifugu</taxon>
    </lineage>
</organism>
<dbReference type="InterPro" id="IPR020615">
    <property type="entry name" value="Thiolase_acyl_enz_int_AS"/>
</dbReference>
<dbReference type="InterPro" id="IPR020610">
    <property type="entry name" value="Thiolase_AS"/>
</dbReference>
<dbReference type="GO" id="GO:0046872">
    <property type="term" value="F:metal ion binding"/>
    <property type="evidence" value="ECO:0007669"/>
    <property type="project" value="UniProtKB-KW"/>
</dbReference>
<dbReference type="NCBIfam" id="TIGR01930">
    <property type="entry name" value="AcCoA-C-Actrans"/>
    <property type="match status" value="1"/>
</dbReference>
<accession>A0A5C6P5D1</accession>
<dbReference type="EMBL" id="RHFK02000006">
    <property type="protein sequence ID" value="TWW74038.1"/>
    <property type="molecule type" value="Genomic_DNA"/>
</dbReference>
<comment type="pathway">
    <text evidence="2">Lipid metabolism; fatty acid beta-oxidation.</text>
</comment>
<name>A0A5C6P5D1_9TELE</name>
<evidence type="ECO:0000256" key="1">
    <source>
        <dbReference type="ARBA" id="ARBA00004173"/>
    </source>
</evidence>
<feature type="binding site" evidence="15">
    <location>
        <begin position="283"/>
        <end position="285"/>
    </location>
    <ligand>
        <name>CoA</name>
        <dbReference type="ChEBI" id="CHEBI:57287"/>
    </ligand>
</feature>
<dbReference type="PROSITE" id="PS00098">
    <property type="entry name" value="THIOLASE_1"/>
    <property type="match status" value="1"/>
</dbReference>
<dbReference type="EC" id="2.3.1.9" evidence="5"/>
<dbReference type="InterPro" id="IPR002155">
    <property type="entry name" value="Thiolase"/>
</dbReference>
<evidence type="ECO:0000256" key="9">
    <source>
        <dbReference type="ARBA" id="ARBA00022958"/>
    </source>
</evidence>
<dbReference type="PROSITE" id="PS00737">
    <property type="entry name" value="THIOLASE_2"/>
    <property type="match status" value="1"/>
</dbReference>
<evidence type="ECO:0000256" key="4">
    <source>
        <dbReference type="ARBA" id="ARBA00011881"/>
    </source>
</evidence>
<dbReference type="Gene3D" id="3.40.47.10">
    <property type="match status" value="1"/>
</dbReference>
<dbReference type="CDD" id="cd00751">
    <property type="entry name" value="thiolase"/>
    <property type="match status" value="1"/>
</dbReference>
<comment type="caution">
    <text evidence="19">The sequence shown here is derived from an EMBL/GenBank/DDBJ whole genome shotgun (WGS) entry which is preliminary data.</text>
</comment>
<evidence type="ECO:0000259" key="17">
    <source>
        <dbReference type="Pfam" id="PF00108"/>
    </source>
</evidence>
<dbReference type="FunFam" id="3.40.47.10:FF:000127">
    <property type="entry name" value="Acetyl-CoA acetyltransferase, putative"/>
    <property type="match status" value="1"/>
</dbReference>
<gene>
    <name evidence="19" type="ORF">D4764_14G0000390</name>
</gene>
<evidence type="ECO:0000256" key="15">
    <source>
        <dbReference type="PIRSR" id="PIRSR000429-2"/>
    </source>
</evidence>
<comment type="function">
    <text evidence="12">This is one of the enzymes that catalyzes the last step of the mitochondrial beta-oxidation pathway, an aerobic process breaking down fatty acids into acetyl-CoA. Using free coenzyme A/CoA, catalyzes the thiolytic cleavage of medium- to long-chain 3-oxoacyl-CoAs into acetyl-CoA and a fatty acyl-CoA shortened by two carbon atoms. The activity of the enzyme is reversible and it can also catalyze the condensation of two acetyl-CoA molecules into acetoacetyl-CoA. Thereby, it plays a major role in ketone body metabolism.</text>
</comment>
<feature type="domain" description="Thiolase C-terminal" evidence="18">
    <location>
        <begin position="333"/>
        <end position="451"/>
    </location>
</feature>
<feature type="domain" description="Thiolase N-terminal" evidence="17">
    <location>
        <begin position="67"/>
        <end position="323"/>
    </location>
</feature>
<keyword evidence="6 16" id="KW-0808">Transferase</keyword>
<feature type="binding site" evidence="15">
    <location>
        <position position="309"/>
    </location>
    <ligand>
        <name>CoA</name>
        <dbReference type="ChEBI" id="CHEBI:57287"/>
    </ligand>
</feature>
<dbReference type="PANTHER" id="PTHR18919">
    <property type="entry name" value="ACETYL-COA C-ACYLTRANSFERASE"/>
    <property type="match status" value="1"/>
</dbReference>
<evidence type="ECO:0000256" key="10">
    <source>
        <dbReference type="ARBA" id="ARBA00023128"/>
    </source>
</evidence>
<dbReference type="SUPFAM" id="SSF53901">
    <property type="entry name" value="Thiolase-like"/>
    <property type="match status" value="2"/>
</dbReference>
<feature type="active site" description="Proton acceptor" evidence="14">
    <location>
        <position position="438"/>
    </location>
</feature>
<dbReference type="FunFam" id="3.40.47.10:FF:000150">
    <property type="match status" value="1"/>
</dbReference>
<keyword evidence="8" id="KW-0809">Transit peptide</keyword>